<gene>
    <name evidence="1" type="ORF">L2E82_04585</name>
</gene>
<dbReference type="Proteomes" id="UP001055811">
    <property type="component" value="Linkage Group LG01"/>
</dbReference>
<protein>
    <submittedName>
        <fullName evidence="1">Uncharacterized protein</fullName>
    </submittedName>
</protein>
<sequence length="327" mass="35736">MLVFLITINSGITLQSAAKVPIRITFDVVDRDGDPKDKKPQACIFKVIQVEEDAEDIPLQSNIQPVDNDTLLECFSILDAYDADINAENAIEDKGAEVNGENAKNAKVNAEVIYDAENAEVNGAEVNGEDEVEDEDEDEDEDDDFNIDDANLYYDVIVDMSEFRAAVDFDENGILEGQTTTASEHIIDEEVEVVDTDGAQVGGFENEDRNTVIRELNRQKGIVQAISKHHKKVGRPKKKRKLAVDELSTQTSKLTRKYLTVTCAKCHNKGHNSRTCKGQGGGIGASSSVGAKGKSKGKGKGVADDCRQDVLALQEISLLKDIWSSST</sequence>
<accession>A0ACB9H5L6</accession>
<evidence type="ECO:0000313" key="2">
    <source>
        <dbReference type="Proteomes" id="UP001055811"/>
    </source>
</evidence>
<reference evidence="1 2" key="2">
    <citation type="journal article" date="2022" name="Mol. Ecol. Resour.">
        <title>The genomes of chicory, endive, great burdock and yacon provide insights into Asteraceae paleo-polyploidization history and plant inulin production.</title>
        <authorList>
            <person name="Fan W."/>
            <person name="Wang S."/>
            <person name="Wang H."/>
            <person name="Wang A."/>
            <person name="Jiang F."/>
            <person name="Liu H."/>
            <person name="Zhao H."/>
            <person name="Xu D."/>
            <person name="Zhang Y."/>
        </authorList>
    </citation>
    <scope>NUCLEOTIDE SEQUENCE [LARGE SCALE GENOMIC DNA]</scope>
    <source>
        <strain evidence="2">cv. Punajuju</strain>
        <tissue evidence="1">Leaves</tissue>
    </source>
</reference>
<comment type="caution">
    <text evidence="1">The sequence shown here is derived from an EMBL/GenBank/DDBJ whole genome shotgun (WGS) entry which is preliminary data.</text>
</comment>
<reference evidence="2" key="1">
    <citation type="journal article" date="2022" name="Mol. Ecol. Resour.">
        <title>The genomes of chicory, endive, great burdock and yacon provide insights into Asteraceae palaeo-polyploidization history and plant inulin production.</title>
        <authorList>
            <person name="Fan W."/>
            <person name="Wang S."/>
            <person name="Wang H."/>
            <person name="Wang A."/>
            <person name="Jiang F."/>
            <person name="Liu H."/>
            <person name="Zhao H."/>
            <person name="Xu D."/>
            <person name="Zhang Y."/>
        </authorList>
    </citation>
    <scope>NUCLEOTIDE SEQUENCE [LARGE SCALE GENOMIC DNA]</scope>
    <source>
        <strain evidence="2">cv. Punajuju</strain>
    </source>
</reference>
<keyword evidence="2" id="KW-1185">Reference proteome</keyword>
<name>A0ACB9H5L6_CICIN</name>
<organism evidence="1 2">
    <name type="scientific">Cichorium intybus</name>
    <name type="common">Chicory</name>
    <dbReference type="NCBI Taxonomy" id="13427"/>
    <lineage>
        <taxon>Eukaryota</taxon>
        <taxon>Viridiplantae</taxon>
        <taxon>Streptophyta</taxon>
        <taxon>Embryophyta</taxon>
        <taxon>Tracheophyta</taxon>
        <taxon>Spermatophyta</taxon>
        <taxon>Magnoliopsida</taxon>
        <taxon>eudicotyledons</taxon>
        <taxon>Gunneridae</taxon>
        <taxon>Pentapetalae</taxon>
        <taxon>asterids</taxon>
        <taxon>campanulids</taxon>
        <taxon>Asterales</taxon>
        <taxon>Asteraceae</taxon>
        <taxon>Cichorioideae</taxon>
        <taxon>Cichorieae</taxon>
        <taxon>Cichoriinae</taxon>
        <taxon>Cichorium</taxon>
    </lineage>
</organism>
<dbReference type="EMBL" id="CM042009">
    <property type="protein sequence ID" value="KAI3791039.1"/>
    <property type="molecule type" value="Genomic_DNA"/>
</dbReference>
<proteinExistence type="predicted"/>
<evidence type="ECO:0000313" key="1">
    <source>
        <dbReference type="EMBL" id="KAI3791039.1"/>
    </source>
</evidence>